<feature type="non-terminal residue" evidence="1">
    <location>
        <position position="1"/>
    </location>
</feature>
<sequence>TFIFNYDAIQFGTPVGVDGVEPKPLMTLQNTPVTLPNGTVIPRGLYVDNGSFGYINANRIWADSLSAISADLGTIKVKSANIEDQAVTTSKIGNLAVDTLHIKDRAVTLPVIVTKSAQNTTEGYRYTPNHYTMGEFLRVVLTGFQPYSTILITMFGQLYFIPHPSGNAAEGDLTRATNGAMYFKLGDDYLVNYTAANNVEITIPPVKFGSTELGTSFSVLAKADASGQLVLSGYFDMMTFAYANQVTAGCSDLTFYAVELKK</sequence>
<evidence type="ECO:0000313" key="1">
    <source>
        <dbReference type="EMBL" id="MBD0222177.1"/>
    </source>
</evidence>
<dbReference type="AlphaFoldDB" id="A0A8I0FCC8"/>
<accession>A0A8I0FCC8</accession>
<organism evidence="1 2">
    <name type="scientific">Acinetobacter baumannii</name>
    <dbReference type="NCBI Taxonomy" id="470"/>
    <lineage>
        <taxon>Bacteria</taxon>
        <taxon>Pseudomonadati</taxon>
        <taxon>Pseudomonadota</taxon>
        <taxon>Gammaproteobacteria</taxon>
        <taxon>Moraxellales</taxon>
        <taxon>Moraxellaceae</taxon>
        <taxon>Acinetobacter</taxon>
        <taxon>Acinetobacter calcoaceticus/baumannii complex</taxon>
    </lineage>
</organism>
<reference evidence="1" key="1">
    <citation type="submission" date="2020-08" db="EMBL/GenBank/DDBJ databases">
        <title>Diversity of carbapenem-resistant Acinetobacter baumannii and bacteriophage-mediated spread of the Oxa23 carbapenemase.</title>
        <authorList>
            <person name="Abouelfetouh A."/>
            <person name="Mattock J."/>
            <person name="Turner D."/>
            <person name="Li E."/>
            <person name="Evans B.A."/>
        </authorList>
    </citation>
    <scope>NUCLEOTIDE SEQUENCE</scope>
    <source>
        <strain evidence="1">A86</strain>
    </source>
</reference>
<protein>
    <submittedName>
        <fullName evidence="1">Phage tail protein</fullName>
    </submittedName>
</protein>
<dbReference type="EMBL" id="JACSVK010000239">
    <property type="protein sequence ID" value="MBD0222177.1"/>
    <property type="molecule type" value="Genomic_DNA"/>
</dbReference>
<proteinExistence type="predicted"/>
<comment type="caution">
    <text evidence="1">The sequence shown here is derived from an EMBL/GenBank/DDBJ whole genome shotgun (WGS) entry which is preliminary data.</text>
</comment>
<evidence type="ECO:0000313" key="2">
    <source>
        <dbReference type="Proteomes" id="UP000634608"/>
    </source>
</evidence>
<dbReference type="Proteomes" id="UP000634608">
    <property type="component" value="Unassembled WGS sequence"/>
</dbReference>
<name>A0A8I0FCC8_ACIBA</name>
<gene>
    <name evidence="1" type="ORF">IAG11_20255</name>
</gene>